<dbReference type="FunFam" id="3.40.640.10:FF:000001">
    <property type="entry name" value="Serine hydroxymethyltransferase"/>
    <property type="match status" value="1"/>
</dbReference>
<dbReference type="EMBL" id="MFUP01000006">
    <property type="protein sequence ID" value="OGI88085.1"/>
    <property type="molecule type" value="Genomic_DNA"/>
</dbReference>
<gene>
    <name evidence="9" type="primary">glyA</name>
    <name evidence="12" type="ORF">A2995_01930</name>
</gene>
<feature type="modified residue" description="N6-(pyridoxal phosphate)lysine" evidence="9 10">
    <location>
        <position position="232"/>
    </location>
</feature>
<dbReference type="GO" id="GO:0005737">
    <property type="term" value="C:cytoplasm"/>
    <property type="evidence" value="ECO:0007669"/>
    <property type="project" value="UniProtKB-SubCell"/>
</dbReference>
<dbReference type="NCBIfam" id="NF000586">
    <property type="entry name" value="PRK00011.1"/>
    <property type="match status" value="1"/>
</dbReference>
<dbReference type="InterPro" id="IPR015422">
    <property type="entry name" value="PyrdxlP-dep_Trfase_small"/>
</dbReference>
<dbReference type="SUPFAM" id="SSF53383">
    <property type="entry name" value="PLP-dependent transferases"/>
    <property type="match status" value="1"/>
</dbReference>
<dbReference type="InterPro" id="IPR001085">
    <property type="entry name" value="Ser_HO-MeTrfase"/>
</dbReference>
<keyword evidence="12" id="KW-0489">Methyltransferase</keyword>
<feature type="binding site" evidence="9">
    <location>
        <position position="123"/>
    </location>
    <ligand>
        <name>(6S)-5,6,7,8-tetrahydrofolate</name>
        <dbReference type="ChEBI" id="CHEBI:57453"/>
    </ligand>
</feature>
<organism evidence="12 13">
    <name type="scientific">Candidatus Nomurabacteria bacterium RIFCSPLOWO2_01_FULL_33_24</name>
    <dbReference type="NCBI Taxonomy" id="1801765"/>
    <lineage>
        <taxon>Bacteria</taxon>
        <taxon>Candidatus Nomuraibacteriota</taxon>
    </lineage>
</organism>
<dbReference type="InterPro" id="IPR015421">
    <property type="entry name" value="PyrdxlP-dep_Trfase_major"/>
</dbReference>
<evidence type="ECO:0000256" key="1">
    <source>
        <dbReference type="ARBA" id="ARBA00001933"/>
    </source>
</evidence>
<feature type="domain" description="Serine hydroxymethyltransferase-like" evidence="11">
    <location>
        <begin position="2"/>
        <end position="387"/>
    </location>
</feature>
<dbReference type="GO" id="GO:0032259">
    <property type="term" value="P:methylation"/>
    <property type="evidence" value="ECO:0007669"/>
    <property type="project" value="UniProtKB-KW"/>
</dbReference>
<evidence type="ECO:0000256" key="2">
    <source>
        <dbReference type="ARBA" id="ARBA00004496"/>
    </source>
</evidence>
<evidence type="ECO:0000313" key="13">
    <source>
        <dbReference type="Proteomes" id="UP000185809"/>
    </source>
</evidence>
<evidence type="ECO:0000256" key="9">
    <source>
        <dbReference type="HAMAP-Rule" id="MF_00051"/>
    </source>
</evidence>
<keyword evidence="7 9" id="KW-0808">Transferase</keyword>
<dbReference type="InterPro" id="IPR039429">
    <property type="entry name" value="SHMT-like_dom"/>
</dbReference>
<evidence type="ECO:0000256" key="8">
    <source>
        <dbReference type="ARBA" id="ARBA00022898"/>
    </source>
</evidence>
<comment type="function">
    <text evidence="9">Catalyzes the reversible interconversion of serine and glycine with tetrahydrofolate (THF) serving as the one-carbon carrier. This reaction serves as the major source of one-carbon groups required for the biosynthesis of purines, thymidylate, methionine, and other important biomolecules. Also exhibits THF-independent aldolase activity toward beta-hydroxyamino acids, producing glycine and aldehydes, via a retro-aldol mechanism.</text>
</comment>
<dbReference type="GO" id="GO:0035999">
    <property type="term" value="P:tetrahydrofolate interconversion"/>
    <property type="evidence" value="ECO:0007669"/>
    <property type="project" value="UniProtKB-UniRule"/>
</dbReference>
<keyword evidence="6 9" id="KW-0554">One-carbon metabolism</keyword>
<comment type="pathway">
    <text evidence="9">Amino-acid biosynthesis; glycine biosynthesis; glycine from L-serine: step 1/1.</text>
</comment>
<sequence length="394" mass="43891">MKDKQIEKLIKLEQKRQKNVINLIASENYVSKDILKTLGSQLTNKYAEGYSKLRYYGGNKFVDKIENLCQKRALKLFKLSSKKWHVNVQPLSGSPANLAVYLALVPFSHSQGKSRGKIMGMSLSHGGHLTHGSKVSVSGKFWKRISYGVNKKTELLDYQEIKKIALKNKPHLIIAGFTAYSRKIDFKKFREIADSCGAYFMADMAHLAGLIAGGAFPSPFKYADVVTTTTHKTLRGPRSGLIFCRKELASKIDKSVFPGLQGGPHLNQIAASAVALKEAMSPLFKKYTQQIIKNSRILAEELKKLGWRIISKGTDNHLVLVDTWMNGKGIGGKEASEKLEKENIIVNKNTIPFDTRSPIDPSGIRLGTAAETTNGLKEKDFIKIAKKIDNILRK</sequence>
<keyword evidence="8 9" id="KW-0663">Pyridoxal phosphate</keyword>
<dbReference type="PANTHER" id="PTHR11680">
    <property type="entry name" value="SERINE HYDROXYMETHYLTRANSFERASE"/>
    <property type="match status" value="1"/>
</dbReference>
<dbReference type="AlphaFoldDB" id="A0A1F6X1X4"/>
<evidence type="ECO:0000259" key="11">
    <source>
        <dbReference type="Pfam" id="PF00464"/>
    </source>
</evidence>
<keyword evidence="9" id="KW-0028">Amino-acid biosynthesis</keyword>
<name>A0A1F6X1X4_9BACT</name>
<comment type="subunit">
    <text evidence="4 9">Homodimer.</text>
</comment>
<comment type="cofactor">
    <cofactor evidence="1 9 10">
        <name>pyridoxal 5'-phosphate</name>
        <dbReference type="ChEBI" id="CHEBI:597326"/>
    </cofactor>
</comment>
<dbReference type="GO" id="GO:0019264">
    <property type="term" value="P:glycine biosynthetic process from serine"/>
    <property type="evidence" value="ECO:0007669"/>
    <property type="project" value="UniProtKB-UniRule"/>
</dbReference>
<evidence type="ECO:0000256" key="4">
    <source>
        <dbReference type="ARBA" id="ARBA00011738"/>
    </source>
</evidence>
<accession>A0A1F6X1X4</accession>
<dbReference type="EC" id="2.1.2.1" evidence="9"/>
<comment type="pathway">
    <text evidence="9">One-carbon metabolism; tetrahydrofolate interconversion.</text>
</comment>
<dbReference type="PANTHER" id="PTHR11680:SF35">
    <property type="entry name" value="SERINE HYDROXYMETHYLTRANSFERASE 1"/>
    <property type="match status" value="1"/>
</dbReference>
<dbReference type="PROSITE" id="PS00096">
    <property type="entry name" value="SHMT"/>
    <property type="match status" value="1"/>
</dbReference>
<dbReference type="InterPro" id="IPR015424">
    <property type="entry name" value="PyrdxlP-dep_Trfase"/>
</dbReference>
<reference evidence="12 13" key="1">
    <citation type="journal article" date="2016" name="Nat. Commun.">
        <title>Thousands of microbial genomes shed light on interconnected biogeochemical processes in an aquifer system.</title>
        <authorList>
            <person name="Anantharaman K."/>
            <person name="Brown C.T."/>
            <person name="Hug L.A."/>
            <person name="Sharon I."/>
            <person name="Castelle C.J."/>
            <person name="Probst A.J."/>
            <person name="Thomas B.C."/>
            <person name="Singh A."/>
            <person name="Wilkins M.J."/>
            <person name="Karaoz U."/>
            <person name="Brodie E.L."/>
            <person name="Williams K.H."/>
            <person name="Hubbard S.S."/>
            <person name="Banfield J.F."/>
        </authorList>
    </citation>
    <scope>NUCLEOTIDE SEQUENCE [LARGE SCALE GENOMIC DNA]</scope>
</reference>
<comment type="subcellular location">
    <subcellularLocation>
        <location evidence="2 9">Cytoplasm</location>
    </subcellularLocation>
</comment>
<dbReference type="PIRSF" id="PIRSF000412">
    <property type="entry name" value="SHMT"/>
    <property type="match status" value="1"/>
</dbReference>
<dbReference type="GO" id="GO:0004372">
    <property type="term" value="F:glycine hydroxymethyltransferase activity"/>
    <property type="evidence" value="ECO:0007669"/>
    <property type="project" value="UniProtKB-UniRule"/>
</dbReference>
<dbReference type="Gene3D" id="3.40.640.10">
    <property type="entry name" value="Type I PLP-dependent aspartate aminotransferase-like (Major domain)"/>
    <property type="match status" value="1"/>
</dbReference>
<dbReference type="Gene3D" id="3.90.1150.10">
    <property type="entry name" value="Aspartate Aminotransferase, domain 1"/>
    <property type="match status" value="1"/>
</dbReference>
<evidence type="ECO:0000256" key="6">
    <source>
        <dbReference type="ARBA" id="ARBA00022563"/>
    </source>
</evidence>
<feature type="site" description="Plays an important role in substrate specificity" evidence="9">
    <location>
        <position position="231"/>
    </location>
</feature>
<dbReference type="Proteomes" id="UP000185809">
    <property type="component" value="Unassembled WGS sequence"/>
</dbReference>
<dbReference type="GO" id="GO:0008168">
    <property type="term" value="F:methyltransferase activity"/>
    <property type="evidence" value="ECO:0007669"/>
    <property type="project" value="UniProtKB-KW"/>
</dbReference>
<evidence type="ECO:0000313" key="12">
    <source>
        <dbReference type="EMBL" id="OGI88085.1"/>
    </source>
</evidence>
<protein>
    <recommendedName>
        <fullName evidence="9">Serine hydroxymethyltransferase</fullName>
        <shortName evidence="9">SHMT</shortName>
        <shortName evidence="9">Serine methylase</shortName>
        <ecNumber evidence="9">2.1.2.1</ecNumber>
    </recommendedName>
</protein>
<comment type="caution">
    <text evidence="12">The sequence shown here is derived from an EMBL/GenBank/DDBJ whole genome shotgun (WGS) entry which is preliminary data.</text>
</comment>
<dbReference type="UniPathway" id="UPA00193"/>
<dbReference type="InterPro" id="IPR049943">
    <property type="entry name" value="Ser_HO-MeTrfase-like"/>
</dbReference>
<dbReference type="UniPathway" id="UPA00288">
    <property type="reaction ID" value="UER01023"/>
</dbReference>
<dbReference type="GO" id="GO:0030170">
    <property type="term" value="F:pyridoxal phosphate binding"/>
    <property type="evidence" value="ECO:0007669"/>
    <property type="project" value="UniProtKB-UniRule"/>
</dbReference>
<dbReference type="InterPro" id="IPR019798">
    <property type="entry name" value="Ser_HO-MeTrfase_PLP_BS"/>
</dbReference>
<evidence type="ECO:0000256" key="7">
    <source>
        <dbReference type="ARBA" id="ARBA00022679"/>
    </source>
</evidence>
<dbReference type="Pfam" id="PF00464">
    <property type="entry name" value="SHMT"/>
    <property type="match status" value="1"/>
</dbReference>
<comment type="similarity">
    <text evidence="3 9">Belongs to the SHMT family.</text>
</comment>
<evidence type="ECO:0000256" key="10">
    <source>
        <dbReference type="PIRSR" id="PIRSR000412-50"/>
    </source>
</evidence>
<dbReference type="HAMAP" id="MF_00051">
    <property type="entry name" value="SHMT"/>
    <property type="match status" value="1"/>
</dbReference>
<comment type="caution">
    <text evidence="9">Lacks conserved residue(s) required for the propagation of feature annotation.</text>
</comment>
<keyword evidence="5 9" id="KW-0963">Cytoplasm</keyword>
<evidence type="ECO:0000256" key="3">
    <source>
        <dbReference type="ARBA" id="ARBA00006376"/>
    </source>
</evidence>
<comment type="catalytic activity">
    <reaction evidence="9">
        <text>(6R)-5,10-methylene-5,6,7,8-tetrahydrofolate + glycine + H2O = (6S)-5,6,7,8-tetrahydrofolate + L-serine</text>
        <dbReference type="Rhea" id="RHEA:15481"/>
        <dbReference type="ChEBI" id="CHEBI:15377"/>
        <dbReference type="ChEBI" id="CHEBI:15636"/>
        <dbReference type="ChEBI" id="CHEBI:33384"/>
        <dbReference type="ChEBI" id="CHEBI:57305"/>
        <dbReference type="ChEBI" id="CHEBI:57453"/>
        <dbReference type="EC" id="2.1.2.1"/>
    </reaction>
</comment>
<feature type="binding site" evidence="9">
    <location>
        <begin position="127"/>
        <end position="129"/>
    </location>
    <ligand>
        <name>(6S)-5,6,7,8-tetrahydrofolate</name>
        <dbReference type="ChEBI" id="CHEBI:57453"/>
    </ligand>
</feature>
<evidence type="ECO:0000256" key="5">
    <source>
        <dbReference type="ARBA" id="ARBA00022490"/>
    </source>
</evidence>
<proteinExistence type="inferred from homology"/>
<dbReference type="CDD" id="cd00378">
    <property type="entry name" value="SHMT"/>
    <property type="match status" value="1"/>
</dbReference>